<gene>
    <name evidence="2" type="primary">orf147a</name>
</gene>
<reference evidence="2" key="1">
    <citation type="journal article" date="2004" name="Mol. Genet. Genomics">
        <title>The cytoplasmic male-sterile type and normal type mitochondrial genomes of sugar beet share the same complement of genes of known function but differ in the content of expressed ORFs.</title>
        <authorList>
            <person name="Satoh M."/>
            <person name="Kubo T."/>
            <person name="Nishizawa S."/>
            <person name="Estiati A."/>
            <person name="Itchoda N."/>
            <person name="Mikami T."/>
        </authorList>
    </citation>
    <scope>NUCLEOTIDE SEQUENCE</scope>
</reference>
<dbReference type="AlphaFoldDB" id="Q5U6D4"/>
<sequence>MGQMLCNNFSPPKCTFITWLTILDRLATCDRLQKFGIVCDQLCVLCGNVDETRDHLFFVCEFSYEIWSSLLCWLGIQRTAGDWQGVLQSAHCQSNSSASCIFRMCISIAVYFIWRERNARKFQQVKMKPDEIVRNDQNCYLLKVFSS</sequence>
<evidence type="ECO:0000259" key="1">
    <source>
        <dbReference type="Pfam" id="PF13966"/>
    </source>
</evidence>
<organism evidence="2">
    <name type="scientific">Beta vulgaris subsp. vulgaris</name>
    <name type="common">Beet</name>
    <dbReference type="NCBI Taxonomy" id="3555"/>
    <lineage>
        <taxon>Eukaryota</taxon>
        <taxon>Viridiplantae</taxon>
        <taxon>Streptophyta</taxon>
        <taxon>Embryophyta</taxon>
        <taxon>Tracheophyta</taxon>
        <taxon>Spermatophyta</taxon>
        <taxon>Magnoliopsida</taxon>
        <taxon>eudicotyledons</taxon>
        <taxon>Gunneridae</taxon>
        <taxon>Pentapetalae</taxon>
        <taxon>Caryophyllales</taxon>
        <taxon>Chenopodiaceae</taxon>
        <taxon>Betoideae</taxon>
        <taxon>Beta</taxon>
    </lineage>
</organism>
<keyword evidence="2" id="KW-0496">Mitochondrion</keyword>
<dbReference type="PANTHER" id="PTHR33116:SF84">
    <property type="entry name" value="RNA-DIRECTED DNA POLYMERASE"/>
    <property type="match status" value="1"/>
</dbReference>
<feature type="domain" description="Reverse transcriptase zinc-binding" evidence="1">
    <location>
        <begin position="7"/>
        <end position="67"/>
    </location>
</feature>
<proteinExistence type="predicted"/>
<dbReference type="PANTHER" id="PTHR33116">
    <property type="entry name" value="REVERSE TRANSCRIPTASE ZINC-BINDING DOMAIN-CONTAINING PROTEIN-RELATED-RELATED"/>
    <property type="match status" value="1"/>
</dbReference>
<dbReference type="EMBL" id="BA000024">
    <property type="protein sequence ID" value="BAD66732.1"/>
    <property type="molecule type" value="Genomic_DNA"/>
</dbReference>
<protein>
    <submittedName>
        <fullName evidence="2">Orf147a protein</fullName>
    </submittedName>
</protein>
<geneLocation type="mitochondrion" evidence="2"/>
<dbReference type="EMBL" id="BA000024">
    <property type="protein sequence ID" value="BAD66776.1"/>
    <property type="molecule type" value="Genomic_DNA"/>
</dbReference>
<name>Q5U6D4_BETVV</name>
<dbReference type="InterPro" id="IPR026960">
    <property type="entry name" value="RVT-Znf"/>
</dbReference>
<dbReference type="Pfam" id="PF13966">
    <property type="entry name" value="zf-RVT"/>
    <property type="match status" value="1"/>
</dbReference>
<accession>Q5U6D4</accession>
<evidence type="ECO:0000313" key="2">
    <source>
        <dbReference type="EMBL" id="BAD66776.1"/>
    </source>
</evidence>